<protein>
    <submittedName>
        <fullName evidence="2">Uncharacterized protein</fullName>
    </submittedName>
</protein>
<evidence type="ECO:0000313" key="2">
    <source>
        <dbReference type="EMBL" id="ADM09465.1"/>
    </source>
</evidence>
<keyword evidence="1" id="KW-0472">Membrane</keyword>
<dbReference type="Proteomes" id="UP000001302">
    <property type="component" value="Chromosome"/>
</dbReference>
<evidence type="ECO:0000313" key="3">
    <source>
        <dbReference type="Proteomes" id="UP000001302"/>
    </source>
</evidence>
<keyword evidence="3" id="KW-1185">Reference proteome</keyword>
<accession>E0TE90</accession>
<sequence length="48" mass="5240">MVALPSVNVWGAMPRNYYTRMTQRGASSAFAAMMIVALPECLIYATGQ</sequence>
<dbReference type="EMBL" id="CP002156">
    <property type="protein sequence ID" value="ADM09465.1"/>
    <property type="molecule type" value="Genomic_DNA"/>
</dbReference>
<dbReference type="KEGG" id="pbr:PB2503_06997"/>
<organism evidence="2 3">
    <name type="scientific">Parvularcula bermudensis (strain ATCC BAA-594 / HTCC2503 / KCTC 12087)</name>
    <dbReference type="NCBI Taxonomy" id="314260"/>
    <lineage>
        <taxon>Bacteria</taxon>
        <taxon>Pseudomonadati</taxon>
        <taxon>Pseudomonadota</taxon>
        <taxon>Alphaproteobacteria</taxon>
        <taxon>Parvularculales</taxon>
        <taxon>Parvularculaceae</taxon>
        <taxon>Parvularcula</taxon>
    </lineage>
</organism>
<name>E0TE90_PARBH</name>
<keyword evidence="1" id="KW-1133">Transmembrane helix</keyword>
<keyword evidence="1" id="KW-0812">Transmembrane</keyword>
<evidence type="ECO:0000256" key="1">
    <source>
        <dbReference type="SAM" id="Phobius"/>
    </source>
</evidence>
<dbReference type="AlphaFoldDB" id="E0TE90"/>
<feature type="transmembrane region" description="Helical" evidence="1">
    <location>
        <begin position="25"/>
        <end position="45"/>
    </location>
</feature>
<proteinExistence type="predicted"/>
<dbReference type="STRING" id="314260.PB2503_06997"/>
<reference evidence="3" key="1">
    <citation type="submission" date="2010-08" db="EMBL/GenBank/DDBJ databases">
        <title>Genome sequence of Parvularcula bermudensis HTCC2503.</title>
        <authorList>
            <person name="Kang D.-M."/>
            <person name="Oh H.-M."/>
            <person name="Cho J.-C."/>
        </authorList>
    </citation>
    <scope>NUCLEOTIDE SEQUENCE [LARGE SCALE GENOMIC DNA]</scope>
    <source>
        <strain evidence="3">ATCC BAA-594 / HTCC2503 / KCTC 12087</strain>
    </source>
</reference>
<dbReference type="HOGENOM" id="CLU_3155828_0_0_5"/>
<reference evidence="2 3" key="2">
    <citation type="journal article" date="2011" name="J. Bacteriol.">
        <title>Complete genome sequence of strain HTCC2503T of Parvularcula bermudensis, the type species of the order "Parvularculales" in the class Alphaproteobacteria.</title>
        <authorList>
            <person name="Oh H.M."/>
            <person name="Kang I."/>
            <person name="Vergin K.L."/>
            <person name="Kang D."/>
            <person name="Rhee K.H."/>
            <person name="Giovannoni S.J."/>
            <person name="Cho J.C."/>
        </authorList>
    </citation>
    <scope>NUCLEOTIDE SEQUENCE [LARGE SCALE GENOMIC DNA]</scope>
    <source>
        <strain evidence="3">ATCC BAA-594 / HTCC2503 / KCTC 12087</strain>
    </source>
</reference>
<gene>
    <name evidence="2" type="ordered locus">PB2503_06997</name>
</gene>